<accession>A0ABX2ZUF7</accession>
<gene>
    <name evidence="8" type="ORF">BED47_03570</name>
</gene>
<keyword evidence="9" id="KW-1185">Reference proteome</keyword>
<keyword evidence="2" id="KW-0547">Nucleotide-binding</keyword>
<evidence type="ECO:0000256" key="3">
    <source>
        <dbReference type="ARBA" id="ARBA00022801"/>
    </source>
</evidence>
<evidence type="ECO:0000256" key="1">
    <source>
        <dbReference type="ARBA" id="ARBA00007913"/>
    </source>
</evidence>
<name>A0ABX2ZUF7_9BACI</name>
<dbReference type="InterPro" id="IPR047187">
    <property type="entry name" value="SF1_C_Upf1"/>
</dbReference>
<dbReference type="SUPFAM" id="SSF52540">
    <property type="entry name" value="P-loop containing nucleoside triphosphate hydrolases"/>
    <property type="match status" value="1"/>
</dbReference>
<dbReference type="PANTHER" id="PTHR43788">
    <property type="entry name" value="DNA2/NAM7 HELICASE FAMILY MEMBER"/>
    <property type="match status" value="1"/>
</dbReference>
<comment type="similarity">
    <text evidence="1">Belongs to the DNA2/NAM7 helicase family.</text>
</comment>
<reference evidence="8 9" key="1">
    <citation type="submission" date="2016-07" db="EMBL/GenBank/DDBJ databases">
        <authorList>
            <person name="Townsley L."/>
            <person name="Shank E.A."/>
        </authorList>
    </citation>
    <scope>NUCLEOTIDE SEQUENCE [LARGE SCALE GENOMIC DNA]</scope>
    <source>
        <strain evidence="8 9">CH01</strain>
    </source>
</reference>
<evidence type="ECO:0000259" key="7">
    <source>
        <dbReference type="Pfam" id="PF13087"/>
    </source>
</evidence>
<feature type="domain" description="DNA2/NAM7 helicase-like C-terminal" evidence="7">
    <location>
        <begin position="410"/>
        <end position="593"/>
    </location>
</feature>
<evidence type="ECO:0000313" key="8">
    <source>
        <dbReference type="EMBL" id="ODG93381.1"/>
    </source>
</evidence>
<keyword evidence="5" id="KW-0067">ATP-binding</keyword>
<dbReference type="Pfam" id="PF13087">
    <property type="entry name" value="AAA_12"/>
    <property type="match status" value="1"/>
</dbReference>
<dbReference type="Proteomes" id="UP000094580">
    <property type="component" value="Unassembled WGS sequence"/>
</dbReference>
<dbReference type="InterPro" id="IPR041677">
    <property type="entry name" value="DNA2/NAM7_AAA_11"/>
</dbReference>
<evidence type="ECO:0000259" key="6">
    <source>
        <dbReference type="Pfam" id="PF13086"/>
    </source>
</evidence>
<dbReference type="Pfam" id="PF13086">
    <property type="entry name" value="AAA_11"/>
    <property type="match status" value="1"/>
</dbReference>
<dbReference type="EMBL" id="MDKC01000002">
    <property type="protein sequence ID" value="ODG93381.1"/>
    <property type="molecule type" value="Genomic_DNA"/>
</dbReference>
<protein>
    <recommendedName>
        <fullName evidence="10">Disulfide oxidoreductase</fullName>
    </recommendedName>
</protein>
<keyword evidence="3" id="KW-0378">Hydrolase</keyword>
<evidence type="ECO:0000313" key="9">
    <source>
        <dbReference type="Proteomes" id="UP000094580"/>
    </source>
</evidence>
<proteinExistence type="inferred from homology"/>
<comment type="caution">
    <text evidence="8">The sequence shown here is derived from an EMBL/GenBank/DDBJ whole genome shotgun (WGS) entry which is preliminary data.</text>
</comment>
<dbReference type="CDD" id="cd18808">
    <property type="entry name" value="SF1_C_Upf1"/>
    <property type="match status" value="1"/>
</dbReference>
<keyword evidence="4" id="KW-0347">Helicase</keyword>
<feature type="domain" description="DNA2/NAM7 helicase helicase" evidence="6">
    <location>
        <begin position="161"/>
        <end position="375"/>
    </location>
</feature>
<evidence type="ECO:0000256" key="5">
    <source>
        <dbReference type="ARBA" id="ARBA00022840"/>
    </source>
</evidence>
<organism evidence="8 9">
    <name type="scientific">Gottfriedia luciferensis</name>
    <dbReference type="NCBI Taxonomy" id="178774"/>
    <lineage>
        <taxon>Bacteria</taxon>
        <taxon>Bacillati</taxon>
        <taxon>Bacillota</taxon>
        <taxon>Bacilli</taxon>
        <taxon>Bacillales</taxon>
        <taxon>Bacillaceae</taxon>
        <taxon>Gottfriedia</taxon>
    </lineage>
</organism>
<evidence type="ECO:0000256" key="2">
    <source>
        <dbReference type="ARBA" id="ARBA00022741"/>
    </source>
</evidence>
<dbReference type="RefSeq" id="WP_069032457.1">
    <property type="nucleotide sequence ID" value="NZ_MDKC01000002.1"/>
</dbReference>
<sequence length="757" mass="87094">MIVNTLNEVNKLITEWQTAIEAERNYLKFHGGRSYTLSKGTPLYQIGQSTVILFTIYAEIFAPEGTPVRIKIENQEYQGELLSFKGSQVEIKINERITSTIPYAELFNEPWELLDQLIERLEEIKDYRSKQKRIMKLMNADSTAKHLSKMKKEVSTKQELIYRSFYNATTYIWGPPGTGKSYNLTNIILKHYEKNKSVLVIAHSNAAVDVLMKNVIHELEQKDKWKSGEIVRYGYTKDEVLLQHEDVLSSKLVEVNGSINQYELENLDERKHSMLRKARRGAASKKELDDLSKIQNKLNKIRGEIREKEKELIDQAKVIGTTLSKCSIDPLIYLRQFDLVIVDEISMAYTPQIAFASTLGKRIVVCGDFKQLPPIASCFHNEFVKKWLQEDLFHHTGIVQKIENGEQLINLVLLNQQRRMHPAISGFTNKEIYHSLVFDHPSVKKRQEIAKHRPFPMEANSLINSQFLKTYALKDSNTNSRYNLGSAIIAIQCILSSIVDGVKSIGIVTPYRAQAKLLTALHKEMIGKTKYRELPIQIATVHRFQGAECDVIIFDSVDTKPQYSPGLLLTDQNSERLINVALTRARGKFIHIADIPFIKSKTNSKKTINKLIHFQMDNEYKVSKEEFEKVFSKSISKRLRLFSNDSIDMKNELVTDLKNANKKIVVSMPNLSEMSLEIRKLINEVEIPILFISESYFENQKNRSFIKKDQVQPFIMIDNEILWYGIPLSNVSLNQSNNSARLNCPLTCQILKGFIDY</sequence>
<dbReference type="InterPro" id="IPR050534">
    <property type="entry name" value="Coronavir_polyprotein_1ab"/>
</dbReference>
<dbReference type="PANTHER" id="PTHR43788:SF8">
    <property type="entry name" value="DNA-BINDING PROTEIN SMUBP-2"/>
    <property type="match status" value="1"/>
</dbReference>
<dbReference type="InterPro" id="IPR041679">
    <property type="entry name" value="DNA2/NAM7-like_C"/>
</dbReference>
<evidence type="ECO:0000256" key="4">
    <source>
        <dbReference type="ARBA" id="ARBA00022806"/>
    </source>
</evidence>
<evidence type="ECO:0008006" key="10">
    <source>
        <dbReference type="Google" id="ProtNLM"/>
    </source>
</evidence>
<dbReference type="Gene3D" id="3.40.50.300">
    <property type="entry name" value="P-loop containing nucleotide triphosphate hydrolases"/>
    <property type="match status" value="2"/>
</dbReference>
<dbReference type="InterPro" id="IPR027417">
    <property type="entry name" value="P-loop_NTPase"/>
</dbReference>